<evidence type="ECO:0000313" key="4">
    <source>
        <dbReference type="Proteomes" id="UP001208912"/>
    </source>
</evidence>
<comment type="caution">
    <text evidence="2">The sequence shown here is derived from an EMBL/GenBank/DDBJ whole genome shotgun (WGS) entry which is preliminary data.</text>
</comment>
<dbReference type="EMBL" id="JAMQPL010000059">
    <property type="protein sequence ID" value="MCW7532384.1"/>
    <property type="molecule type" value="Genomic_DNA"/>
</dbReference>
<protein>
    <submittedName>
        <fullName evidence="2">Uncharacterized protein</fullName>
    </submittedName>
</protein>
<reference evidence="2 4" key="1">
    <citation type="submission" date="2022-06" db="EMBL/GenBank/DDBJ databases">
        <title>Leptospira isolates from biofilms formed at urban environments.</title>
        <authorList>
            <person name="Ribeiro P.S."/>
            <person name="Sousa T."/>
            <person name="Carvalho N."/>
            <person name="Aburjaile F."/>
            <person name="Neves F."/>
            <person name="Oliveira D."/>
            <person name="Blanco L."/>
            <person name="Lima J."/>
            <person name="Costa F."/>
            <person name="Brenig B."/>
            <person name="Soares S."/>
            <person name="Ramos R."/>
            <person name="Goes-Neto A."/>
            <person name="Matiuzzi M."/>
            <person name="Azevedo V."/>
            <person name="Ristow P."/>
        </authorList>
    </citation>
    <scope>NUCLEOTIDE SEQUENCE</scope>
    <source>
        <strain evidence="1 4">VSF19</strain>
        <strain evidence="2">VSF20</strain>
    </source>
</reference>
<name>A0AAW5VUK1_9LEPT</name>
<organism evidence="2 3">
    <name type="scientific">Leptospira soteropolitanensis</name>
    <dbReference type="NCBI Taxonomy" id="2950025"/>
    <lineage>
        <taxon>Bacteria</taxon>
        <taxon>Pseudomonadati</taxon>
        <taxon>Spirochaetota</taxon>
        <taxon>Spirochaetia</taxon>
        <taxon>Leptospirales</taxon>
        <taxon>Leptospiraceae</taxon>
        <taxon>Leptospira</taxon>
    </lineage>
</organism>
<dbReference type="AlphaFoldDB" id="A0AAW5VUK1"/>
<accession>A0AAW5VUK1</accession>
<dbReference type="EMBL" id="JAMQPM010000064">
    <property type="protein sequence ID" value="MCW7528527.1"/>
    <property type="molecule type" value="Genomic_DNA"/>
</dbReference>
<evidence type="ECO:0000313" key="3">
    <source>
        <dbReference type="Proteomes" id="UP001208540"/>
    </source>
</evidence>
<keyword evidence="4" id="KW-1185">Reference proteome</keyword>
<dbReference type="Proteomes" id="UP001208540">
    <property type="component" value="Unassembled WGS sequence"/>
</dbReference>
<dbReference type="Proteomes" id="UP001208912">
    <property type="component" value="Unassembled WGS sequence"/>
</dbReference>
<dbReference type="RefSeq" id="WP_265353603.1">
    <property type="nucleotide sequence ID" value="NZ_JAMQPL010000059.1"/>
</dbReference>
<sequence length="178" mass="21116">MQNFEFIPHFAIYQTGAHELVYSENGSIAEIINLQLQYWCDANFLYKNIEKKEKISIQSLIPIFLLLGQSLVTLFGLNNKTNLKDTPPLFQLVTKFVDNNGKKLSSYDRRLYENFKRLDHIYTDLIKHPSSNKMTEILNLKMQDLRQALKTTQEIWIWFLDSMGIEKENYEKYFSENF</sequence>
<gene>
    <name evidence="1" type="ORF">ND861_19380</name>
    <name evidence="2" type="ORF">ND862_19365</name>
</gene>
<proteinExistence type="predicted"/>
<evidence type="ECO:0000313" key="2">
    <source>
        <dbReference type="EMBL" id="MCW7532384.1"/>
    </source>
</evidence>
<evidence type="ECO:0000313" key="1">
    <source>
        <dbReference type="EMBL" id="MCW7528527.1"/>
    </source>
</evidence>